<accession>A0A511HFY5</accession>
<reference evidence="1 4" key="2">
    <citation type="submission" date="2019-07" db="EMBL/GenBank/DDBJ databases">
        <title>Whole genome shotgun sequence of Myxococcus virescens NBRC 100334.</title>
        <authorList>
            <person name="Hosoyama A."/>
            <person name="Uohara A."/>
            <person name="Ohji S."/>
            <person name="Ichikawa N."/>
        </authorList>
    </citation>
    <scope>NUCLEOTIDE SEQUENCE [LARGE SCALE GENOMIC DNA]</scope>
    <source>
        <strain evidence="1 4">NBRC 100334</strain>
    </source>
</reference>
<dbReference type="RefSeq" id="WP_167371120.1">
    <property type="nucleotide sequence ID" value="NZ_BJVY01000025.1"/>
</dbReference>
<dbReference type="SUPFAM" id="SSF103032">
    <property type="entry name" value="Hypothetical protein YwqG"/>
    <property type="match status" value="1"/>
</dbReference>
<dbReference type="Pfam" id="PF09234">
    <property type="entry name" value="DUF1963"/>
    <property type="match status" value="1"/>
</dbReference>
<dbReference type="EMBL" id="BJVY01000025">
    <property type="protein sequence ID" value="GEL72462.1"/>
    <property type="molecule type" value="Genomic_DNA"/>
</dbReference>
<dbReference type="Proteomes" id="UP000321224">
    <property type="component" value="Unassembled WGS sequence"/>
</dbReference>
<dbReference type="Gene3D" id="2.30.320.10">
    <property type="entry name" value="YwqG-like"/>
    <property type="match status" value="1"/>
</dbReference>
<dbReference type="InterPro" id="IPR015315">
    <property type="entry name" value="DUF1963"/>
</dbReference>
<evidence type="ECO:0000313" key="4">
    <source>
        <dbReference type="Proteomes" id="UP000321224"/>
    </source>
</evidence>
<dbReference type="EMBL" id="FNAJ01000006">
    <property type="protein sequence ID" value="SDE39452.1"/>
    <property type="molecule type" value="Genomic_DNA"/>
</dbReference>
<protein>
    <submittedName>
        <fullName evidence="2">Uncharacterized protein YwqG</fullName>
    </submittedName>
</protein>
<sequence length="281" mass="31567">MKPPLELSEDLRRMLRSHAPGLESDIERFLETAPAPCLYIRSERVSRSPLRPSILHRLLGHRAAQPVLSALDSKFGGIPYVEEADLTWDGFHFLGQLNFAQLSDAPATLPRRGLFALDRNHRVPDCTASAFRVRWYPEPTEARARPVSPPRCIGRWETRMQFIPGWSLPGGAEWEAPLPAGVTQLHEAWTAWTPSGYLEDEQRPGLHRLSGHRSAGLDEPYSFVPPPGRDSSLRAYAQLLRIDFDNASGFHWGTNQGYVLIHPEDLAANQLERAVVTWANA</sequence>
<gene>
    <name evidence="1" type="ORF">MVI01_42460</name>
    <name evidence="2" type="ORF">SAMN04488504_106331</name>
</gene>
<keyword evidence="3" id="KW-1185">Reference proteome</keyword>
<reference evidence="2 3" key="1">
    <citation type="submission" date="2016-10" db="EMBL/GenBank/DDBJ databases">
        <authorList>
            <person name="Varghese N."/>
            <person name="Submissions S."/>
        </authorList>
    </citation>
    <scope>NUCLEOTIDE SEQUENCE [LARGE SCALE GENOMIC DNA]</scope>
    <source>
        <strain evidence="2 3">DSM 2260</strain>
    </source>
</reference>
<dbReference type="Proteomes" id="UP000198717">
    <property type="component" value="Unassembled WGS sequence"/>
</dbReference>
<comment type="caution">
    <text evidence="1">The sequence shown here is derived from an EMBL/GenBank/DDBJ whole genome shotgun (WGS) entry which is preliminary data.</text>
</comment>
<dbReference type="InterPro" id="IPR035948">
    <property type="entry name" value="YwqG-like_sf"/>
</dbReference>
<evidence type="ECO:0000313" key="1">
    <source>
        <dbReference type="EMBL" id="GEL72462.1"/>
    </source>
</evidence>
<name>A0A511HFY5_9BACT</name>
<evidence type="ECO:0000313" key="3">
    <source>
        <dbReference type="Proteomes" id="UP000198717"/>
    </source>
</evidence>
<proteinExistence type="predicted"/>
<evidence type="ECO:0000313" key="2">
    <source>
        <dbReference type="EMBL" id="SDE39452.1"/>
    </source>
</evidence>
<organism evidence="1 4">
    <name type="scientific">Myxococcus virescens</name>
    <dbReference type="NCBI Taxonomy" id="83456"/>
    <lineage>
        <taxon>Bacteria</taxon>
        <taxon>Pseudomonadati</taxon>
        <taxon>Myxococcota</taxon>
        <taxon>Myxococcia</taxon>
        <taxon>Myxococcales</taxon>
        <taxon>Cystobacterineae</taxon>
        <taxon>Myxococcaceae</taxon>
        <taxon>Myxococcus</taxon>
    </lineage>
</organism>
<dbReference type="AlphaFoldDB" id="A0A511HFY5"/>